<dbReference type="AlphaFoldDB" id="A0A9X2XTB1"/>
<accession>A0A9X2XTB1</accession>
<sequence length="114" mass="12796">MVYFLWPRHLGAYYRVNNKELFALSTGRDCPPSMKRVPSQLLSGFVQSGFILLPGFFHIALDSRFEANGSSISARHSFSTAFILTPFDFIPVIIIKLLYHETVITIGAGHCPHP</sequence>
<proteinExistence type="predicted"/>
<dbReference type="Proteomes" id="UP001155483">
    <property type="component" value="Unassembled WGS sequence"/>
</dbReference>
<gene>
    <name evidence="1" type="ORF">OCK74_03625</name>
</gene>
<comment type="caution">
    <text evidence="1">The sequence shown here is derived from an EMBL/GenBank/DDBJ whole genome shotgun (WGS) entry which is preliminary data.</text>
</comment>
<name>A0A9X2XTB1_9BACT</name>
<evidence type="ECO:0000313" key="2">
    <source>
        <dbReference type="Proteomes" id="UP001155483"/>
    </source>
</evidence>
<reference evidence="1" key="1">
    <citation type="submission" date="2022-09" db="EMBL/GenBank/DDBJ databases">
        <authorList>
            <person name="Yuan C."/>
            <person name="Ke Z."/>
        </authorList>
    </citation>
    <scope>NUCLEOTIDE SEQUENCE</scope>
    <source>
        <strain evidence="1">LB-8</strain>
    </source>
</reference>
<dbReference type="EMBL" id="JAOTIF010000001">
    <property type="protein sequence ID" value="MCU7548185.1"/>
    <property type="molecule type" value="Genomic_DNA"/>
</dbReference>
<dbReference type="RefSeq" id="WP_279295629.1">
    <property type="nucleotide sequence ID" value="NZ_JAOTIF010000001.1"/>
</dbReference>
<keyword evidence="2" id="KW-1185">Reference proteome</keyword>
<evidence type="ECO:0000313" key="1">
    <source>
        <dbReference type="EMBL" id="MCU7548185.1"/>
    </source>
</evidence>
<protein>
    <submittedName>
        <fullName evidence="1">Uncharacterized protein</fullName>
    </submittedName>
</protein>
<reference evidence="1" key="2">
    <citation type="submission" date="2023-04" db="EMBL/GenBank/DDBJ databases">
        <title>Paracnuella aquatica gen. nov., sp. nov., a member of the family Chitinophagaceae isolated from a hot spring.</title>
        <authorList>
            <person name="Wang C."/>
        </authorList>
    </citation>
    <scope>NUCLEOTIDE SEQUENCE</scope>
    <source>
        <strain evidence="1">LB-8</strain>
    </source>
</reference>
<organism evidence="1 2">
    <name type="scientific">Paraflavisolibacter caeni</name>
    <dbReference type="NCBI Taxonomy" id="2982496"/>
    <lineage>
        <taxon>Bacteria</taxon>
        <taxon>Pseudomonadati</taxon>
        <taxon>Bacteroidota</taxon>
        <taxon>Chitinophagia</taxon>
        <taxon>Chitinophagales</taxon>
        <taxon>Chitinophagaceae</taxon>
        <taxon>Paraflavisolibacter</taxon>
    </lineage>
</organism>